<dbReference type="PANTHER" id="PTHR47706:SF6">
    <property type="entry name" value="NMRA-LIKE FAMILY PROTEIN (AFU_ORTHOLOGUE AFUA_6G00280)"/>
    <property type="match status" value="1"/>
</dbReference>
<evidence type="ECO:0000313" key="5">
    <source>
        <dbReference type="EMBL" id="KAF5577435.1"/>
    </source>
</evidence>
<evidence type="ECO:0000256" key="3">
    <source>
        <dbReference type="SAM" id="MobiDB-lite"/>
    </source>
</evidence>
<evidence type="ECO:0000256" key="1">
    <source>
        <dbReference type="ARBA" id="ARBA00022857"/>
    </source>
</evidence>
<keyword evidence="1" id="KW-0521">NADP</keyword>
<dbReference type="SUPFAM" id="SSF53335">
    <property type="entry name" value="S-adenosyl-L-methionine-dependent methyltransferases"/>
    <property type="match status" value="1"/>
</dbReference>
<dbReference type="CDD" id="cd05259">
    <property type="entry name" value="PCBER_SDR_a"/>
    <property type="match status" value="1"/>
</dbReference>
<dbReference type="Gene3D" id="3.40.50.150">
    <property type="entry name" value="Vaccinia Virus protein VP39"/>
    <property type="match status" value="1"/>
</dbReference>
<evidence type="ECO:0000313" key="6">
    <source>
        <dbReference type="Proteomes" id="UP000546213"/>
    </source>
</evidence>
<dbReference type="Pfam" id="PF13489">
    <property type="entry name" value="Methyltransf_23"/>
    <property type="match status" value="1"/>
</dbReference>
<dbReference type="GO" id="GO:0016491">
    <property type="term" value="F:oxidoreductase activity"/>
    <property type="evidence" value="ECO:0007669"/>
    <property type="project" value="UniProtKB-KW"/>
</dbReference>
<dbReference type="InterPro" id="IPR008030">
    <property type="entry name" value="NmrA-like"/>
</dbReference>
<organism evidence="5 6">
    <name type="scientific">Fusarium pseudocircinatum</name>
    <dbReference type="NCBI Taxonomy" id="56676"/>
    <lineage>
        <taxon>Eukaryota</taxon>
        <taxon>Fungi</taxon>
        <taxon>Dikarya</taxon>
        <taxon>Ascomycota</taxon>
        <taxon>Pezizomycotina</taxon>
        <taxon>Sordariomycetes</taxon>
        <taxon>Hypocreomycetidae</taxon>
        <taxon>Hypocreales</taxon>
        <taxon>Nectriaceae</taxon>
        <taxon>Fusarium</taxon>
        <taxon>Fusarium fujikuroi species complex</taxon>
    </lineage>
</organism>
<dbReference type="InterPro" id="IPR036291">
    <property type="entry name" value="NAD(P)-bd_dom_sf"/>
</dbReference>
<sequence length="630" mass="71235">MTTKIAIVGATGETGGSIVNGLLGSETQFEITALVRPSSVEKPATINLKERGIKIVPIDLGGSHDELVAALIGIDTVISAIHFQSLDDEIPLSNAAKKAGVKRYVPCFFATIAPRGIMDARDRKEAVLDHIQRIYLPYTVIDVGWWYQITLPRVPSGKLDQSLVFPNNNIIAGGDIPSALSDVRDIGKYVAAIVSDPRTINKRVLAFTETKTQNEVHKLVEKVLGEKPERTTLSKEQLEEMLAPFKGSTEQNQMRSIYEYWMSWGVRGDNTPQNAIYLGYVLAKELYPSLQGRSLEEFIKDAAEGRNEDDASDQDSTYDDDGSIASSTASLSESIFDYRSLHGRTFQNSKTTEYWGPNDDRQNNGLDIAHHLMVMLKDDKLFDAPITRPSRVLDVGTGTGIWAIDMADAYPFAEITGTDISPIQPAWVPPNCQFHIEDAQLEWTYRPESFDFVHIRALYGSISDWGELYRQALRSLEPGGWIENMEINIHLYSDIPEVRDDPDHIFKRWAKVFWEATDMINRTLRIAMNGTQRKLMVEAGFVNVVEKTYQVPCGTWSSDPKMKEIGAYNLAFMDESLEGFALFMLREIMKWEYEDVQLFVMEMRKAVRDSKIRPYYLMTNVFGQKPKQYE</sequence>
<dbReference type="InterPro" id="IPR051609">
    <property type="entry name" value="NmrA/Isoflavone_reductase-like"/>
</dbReference>
<dbReference type="AlphaFoldDB" id="A0A8H5NVM1"/>
<evidence type="ECO:0000259" key="4">
    <source>
        <dbReference type="Pfam" id="PF05368"/>
    </source>
</evidence>
<dbReference type="InterPro" id="IPR029063">
    <property type="entry name" value="SAM-dependent_MTases_sf"/>
</dbReference>
<reference evidence="5 6" key="1">
    <citation type="submission" date="2020-05" db="EMBL/GenBank/DDBJ databases">
        <title>Identification and distribution of gene clusters putatively required for synthesis of sphingolipid metabolism inhibitors in phylogenetically diverse species of the filamentous fungus Fusarium.</title>
        <authorList>
            <person name="Kim H.-S."/>
            <person name="Busman M."/>
            <person name="Brown D.W."/>
            <person name="Divon H."/>
            <person name="Uhlig S."/>
            <person name="Proctor R.H."/>
        </authorList>
    </citation>
    <scope>NUCLEOTIDE SEQUENCE [LARGE SCALE GENOMIC DNA]</scope>
    <source>
        <strain evidence="5 6">NRRL 36939</strain>
    </source>
</reference>
<evidence type="ECO:0000256" key="2">
    <source>
        <dbReference type="ARBA" id="ARBA00023002"/>
    </source>
</evidence>
<dbReference type="PANTHER" id="PTHR47706">
    <property type="entry name" value="NMRA-LIKE FAMILY PROTEIN"/>
    <property type="match status" value="1"/>
</dbReference>
<dbReference type="GO" id="GO:0032259">
    <property type="term" value="P:methylation"/>
    <property type="evidence" value="ECO:0007669"/>
    <property type="project" value="UniProtKB-KW"/>
</dbReference>
<dbReference type="Gene3D" id="3.40.50.720">
    <property type="entry name" value="NAD(P)-binding Rossmann-like Domain"/>
    <property type="match status" value="1"/>
</dbReference>
<keyword evidence="5" id="KW-0808">Transferase</keyword>
<keyword evidence="5" id="KW-0489">Methyltransferase</keyword>
<name>A0A8H5NVM1_9HYPO</name>
<dbReference type="SUPFAM" id="SSF51735">
    <property type="entry name" value="NAD(P)-binding Rossmann-fold domains"/>
    <property type="match status" value="1"/>
</dbReference>
<gene>
    <name evidence="5" type="ORF">FPCIR_12131</name>
</gene>
<dbReference type="Proteomes" id="UP000546213">
    <property type="component" value="Unassembled WGS sequence"/>
</dbReference>
<dbReference type="EMBL" id="JAAOAS010000386">
    <property type="protein sequence ID" value="KAF5577435.1"/>
    <property type="molecule type" value="Genomic_DNA"/>
</dbReference>
<dbReference type="OrthoDB" id="419598at2759"/>
<comment type="caution">
    <text evidence="5">The sequence shown here is derived from an EMBL/GenBank/DDBJ whole genome shotgun (WGS) entry which is preliminary data.</text>
</comment>
<accession>A0A8H5NVM1</accession>
<proteinExistence type="predicted"/>
<dbReference type="InterPro" id="IPR045312">
    <property type="entry name" value="PCBER-like"/>
</dbReference>
<dbReference type="Pfam" id="PF05368">
    <property type="entry name" value="NmrA"/>
    <property type="match status" value="1"/>
</dbReference>
<dbReference type="GO" id="GO:0008168">
    <property type="term" value="F:methyltransferase activity"/>
    <property type="evidence" value="ECO:0007669"/>
    <property type="project" value="UniProtKB-KW"/>
</dbReference>
<keyword evidence="2" id="KW-0560">Oxidoreductase</keyword>
<feature type="compositionally biased region" description="Acidic residues" evidence="3">
    <location>
        <begin position="310"/>
        <end position="322"/>
    </location>
</feature>
<dbReference type="CDD" id="cd02440">
    <property type="entry name" value="AdoMet_MTases"/>
    <property type="match status" value="1"/>
</dbReference>
<protein>
    <submittedName>
        <fullName evidence="5">Methyltransferase</fullName>
    </submittedName>
</protein>
<dbReference type="Gene3D" id="3.90.25.10">
    <property type="entry name" value="UDP-galactose 4-epimerase, domain 1"/>
    <property type="match status" value="1"/>
</dbReference>
<feature type="region of interest" description="Disordered" evidence="3">
    <location>
        <begin position="304"/>
        <end position="325"/>
    </location>
</feature>
<feature type="domain" description="NmrA-like" evidence="4">
    <location>
        <begin position="1"/>
        <end position="259"/>
    </location>
</feature>
<keyword evidence="6" id="KW-1185">Reference proteome</keyword>